<evidence type="ECO:0000313" key="4">
    <source>
        <dbReference type="EMBL" id="RKG82501.1"/>
    </source>
</evidence>
<dbReference type="Gene3D" id="3.10.310.50">
    <property type="match status" value="1"/>
</dbReference>
<keyword evidence="2" id="KW-0472">Membrane</keyword>
<evidence type="ECO:0000256" key="2">
    <source>
        <dbReference type="SAM" id="Phobius"/>
    </source>
</evidence>
<organism evidence="4 5">
    <name type="scientific">Corallococcus terminator</name>
    <dbReference type="NCBI Taxonomy" id="2316733"/>
    <lineage>
        <taxon>Bacteria</taxon>
        <taxon>Pseudomonadati</taxon>
        <taxon>Myxococcota</taxon>
        <taxon>Myxococcia</taxon>
        <taxon>Myxococcales</taxon>
        <taxon>Cystobacterineae</taxon>
        <taxon>Myxococcaceae</taxon>
        <taxon>Corallococcus</taxon>
    </lineage>
</organism>
<keyword evidence="2" id="KW-0812">Transmembrane</keyword>
<comment type="caution">
    <text evidence="4">The sequence shown here is derived from an EMBL/GenBank/DDBJ whole genome shotgun (WGS) entry which is preliminary data.</text>
</comment>
<evidence type="ECO:0000256" key="1">
    <source>
        <dbReference type="SAM" id="MobiDB-lite"/>
    </source>
</evidence>
<protein>
    <submittedName>
        <fullName evidence="4">TPM domain-containing protein</fullName>
    </submittedName>
</protein>
<dbReference type="PANTHER" id="PTHR30373">
    <property type="entry name" value="UPF0603 PROTEIN YGCG"/>
    <property type="match status" value="1"/>
</dbReference>
<feature type="transmembrane region" description="Helical" evidence="2">
    <location>
        <begin position="157"/>
        <end position="177"/>
    </location>
</feature>
<feature type="transmembrane region" description="Helical" evidence="2">
    <location>
        <begin position="183"/>
        <end position="206"/>
    </location>
</feature>
<feature type="transmembrane region" description="Helical" evidence="2">
    <location>
        <begin position="299"/>
        <end position="324"/>
    </location>
</feature>
<feature type="region of interest" description="Disordered" evidence="1">
    <location>
        <begin position="330"/>
        <end position="394"/>
    </location>
</feature>
<dbReference type="PANTHER" id="PTHR30373:SF2">
    <property type="entry name" value="UPF0603 PROTEIN YGCG"/>
    <property type="match status" value="1"/>
</dbReference>
<feature type="transmembrane region" description="Helical" evidence="2">
    <location>
        <begin position="273"/>
        <end position="293"/>
    </location>
</feature>
<gene>
    <name evidence="4" type="ORF">D7V88_25135</name>
</gene>
<keyword evidence="5" id="KW-1185">Reference proteome</keyword>
<evidence type="ECO:0000313" key="5">
    <source>
        <dbReference type="Proteomes" id="UP000268094"/>
    </source>
</evidence>
<sequence length="394" mass="40820">MGGAADRPAPRPSAVLGGLHMVKAVLLSLLLPTLFLGTVPSVTRPVTDLTETLRAQEMETVAQSLLKLRKEKRVQMAVLLVDTTNGQPIEDYAEEVFRVWKGGEAGRDNGVLLVIAKGDRRSRLEVGYGLESDLTDGEAQTLLHAQGPLLRQGRFEAALLAIIAGVSGQAPGPFGLQPPGTDWPFWAVSAFFLTLVVFAFVAAGLLIQCGLSARQGAVMRVVAGMLVLIPPVVLVSISWDSQMALEDILLVYVAMLAACLGGWFVARQRSGVVGGVLLAGILLGSVACWMWPLSPSAGLVGLLAWALFLSIAAILALGFIVAVVKGISAGGSGDSSSSSWATSSSSSYSTDWSFSSSSSSYDSSSSYSSSDSSSSSDWSGGGGSSGGGGGSDSW</sequence>
<dbReference type="AlphaFoldDB" id="A0A3A8IW01"/>
<reference evidence="5" key="1">
    <citation type="submission" date="2018-09" db="EMBL/GenBank/DDBJ databases">
        <authorList>
            <person name="Livingstone P.G."/>
            <person name="Whitworth D.E."/>
        </authorList>
    </citation>
    <scope>NUCLEOTIDE SEQUENCE [LARGE SCALE GENOMIC DNA]</scope>
    <source>
        <strain evidence="5">CA054A</strain>
    </source>
</reference>
<feature type="compositionally biased region" description="Gly residues" evidence="1">
    <location>
        <begin position="379"/>
        <end position="394"/>
    </location>
</feature>
<dbReference type="InterPro" id="IPR007621">
    <property type="entry name" value="TPM_dom"/>
</dbReference>
<evidence type="ECO:0000259" key="3">
    <source>
        <dbReference type="Pfam" id="PF04536"/>
    </source>
</evidence>
<name>A0A3A8IW01_9BACT</name>
<dbReference type="Pfam" id="PF04536">
    <property type="entry name" value="TPM_phosphatase"/>
    <property type="match status" value="1"/>
</dbReference>
<feature type="compositionally biased region" description="Low complexity" evidence="1">
    <location>
        <begin position="334"/>
        <end position="378"/>
    </location>
</feature>
<accession>A0A3A8IW01</accession>
<feature type="transmembrane region" description="Helical" evidence="2">
    <location>
        <begin position="249"/>
        <end position="266"/>
    </location>
</feature>
<dbReference type="Proteomes" id="UP000268094">
    <property type="component" value="Unassembled WGS sequence"/>
</dbReference>
<proteinExistence type="predicted"/>
<dbReference type="EMBL" id="RAVZ01000193">
    <property type="protein sequence ID" value="RKG82501.1"/>
    <property type="molecule type" value="Genomic_DNA"/>
</dbReference>
<feature type="transmembrane region" description="Helical" evidence="2">
    <location>
        <begin position="218"/>
        <end position="237"/>
    </location>
</feature>
<feature type="transmembrane region" description="Helical" evidence="2">
    <location>
        <begin position="20"/>
        <end position="39"/>
    </location>
</feature>
<keyword evidence="2" id="KW-1133">Transmembrane helix</keyword>
<feature type="domain" description="TPM" evidence="3">
    <location>
        <begin position="46"/>
        <end position="166"/>
    </location>
</feature>